<dbReference type="InterPro" id="IPR051797">
    <property type="entry name" value="TrmB-like"/>
</dbReference>
<evidence type="ECO:0000313" key="2">
    <source>
        <dbReference type="EMBL" id="MFC6766768.1"/>
    </source>
</evidence>
<keyword evidence="3" id="KW-1185">Reference proteome</keyword>
<comment type="caution">
    <text evidence="2">The sequence shown here is derived from an EMBL/GenBank/DDBJ whole genome shotgun (WGS) entry which is preliminary data.</text>
</comment>
<dbReference type="InterPro" id="IPR002831">
    <property type="entry name" value="Tscrpt_reg_TrmB_N"/>
</dbReference>
<organism evidence="2 3">
    <name type="scientific">Natrinema soli</name>
    <dbReference type="NCBI Taxonomy" id="1930624"/>
    <lineage>
        <taxon>Archaea</taxon>
        <taxon>Methanobacteriati</taxon>
        <taxon>Methanobacteriota</taxon>
        <taxon>Stenosarchaea group</taxon>
        <taxon>Halobacteria</taxon>
        <taxon>Halobacteriales</taxon>
        <taxon>Natrialbaceae</taxon>
        <taxon>Natrinema</taxon>
    </lineage>
</organism>
<accession>A0ABD5SNZ7</accession>
<gene>
    <name evidence="2" type="ORF">ACFQE6_17770</name>
</gene>
<dbReference type="AlphaFoldDB" id="A0ABD5SNZ7"/>
<dbReference type="Gene3D" id="1.10.10.10">
    <property type="entry name" value="Winged helix-like DNA-binding domain superfamily/Winged helix DNA-binding domain"/>
    <property type="match status" value="1"/>
</dbReference>
<reference evidence="2 3" key="1">
    <citation type="journal article" date="2019" name="Int. J. Syst. Evol. Microbiol.">
        <title>The Global Catalogue of Microorganisms (GCM) 10K type strain sequencing project: providing services to taxonomists for standard genome sequencing and annotation.</title>
        <authorList>
            <consortium name="The Broad Institute Genomics Platform"/>
            <consortium name="The Broad Institute Genome Sequencing Center for Infectious Disease"/>
            <person name="Wu L."/>
            <person name="Ma J."/>
        </authorList>
    </citation>
    <scope>NUCLEOTIDE SEQUENCE [LARGE SCALE GENOMIC DNA]</scope>
    <source>
        <strain evidence="2 3">LMG 29247</strain>
    </source>
</reference>
<protein>
    <submittedName>
        <fullName evidence="2">TrmB family transcriptional regulator</fullName>
    </submittedName>
</protein>
<dbReference type="InterPro" id="IPR036390">
    <property type="entry name" value="WH_DNA-bd_sf"/>
</dbReference>
<feature type="domain" description="Transcription regulator TrmB N-terminal" evidence="1">
    <location>
        <begin position="21"/>
        <end position="87"/>
    </location>
</feature>
<dbReference type="Pfam" id="PF01978">
    <property type="entry name" value="TrmB"/>
    <property type="match status" value="1"/>
</dbReference>
<dbReference type="Proteomes" id="UP001596383">
    <property type="component" value="Unassembled WGS sequence"/>
</dbReference>
<dbReference type="EMBL" id="JBHSWV010000296">
    <property type="protein sequence ID" value="MFC6766768.1"/>
    <property type="molecule type" value="Genomic_DNA"/>
</dbReference>
<evidence type="ECO:0000259" key="1">
    <source>
        <dbReference type="Pfam" id="PF01978"/>
    </source>
</evidence>
<dbReference type="RefSeq" id="WP_273739712.1">
    <property type="nucleotide sequence ID" value="NZ_JAQIVI010000296.1"/>
</dbReference>
<proteinExistence type="predicted"/>
<name>A0ABD5SNZ7_9EURY</name>
<evidence type="ECO:0000313" key="3">
    <source>
        <dbReference type="Proteomes" id="UP001596383"/>
    </source>
</evidence>
<sequence length="266" mass="29806">MRFLPATAVSTMDEQNAIEALHNLGLSKYEAEVFIALQKLTVSTARDIARITDVPRSQVYGTAEMLEERGLLEVQQSDPIQYRAVDLDEARARLRREFEQEQTQAFEFLETVQGTFSEHTEQQEAIWTIHGHETITDRVTQIVRDADEYVIHGFGSAVRDETVTDALVAQATSGVDVTVVSSDQEVVDAFQDTAVRAERLPDDLTREDWNDVRILVADGDTVLLSVLGDEELPGIQEETAFWSSETGFATVLVQLIDGWFGTRLEL</sequence>
<dbReference type="PANTHER" id="PTHR34293">
    <property type="entry name" value="HTH-TYPE TRANSCRIPTIONAL REGULATOR TRMBL2"/>
    <property type="match status" value="1"/>
</dbReference>
<dbReference type="PANTHER" id="PTHR34293:SF1">
    <property type="entry name" value="HTH-TYPE TRANSCRIPTIONAL REGULATOR TRMBL2"/>
    <property type="match status" value="1"/>
</dbReference>
<dbReference type="InterPro" id="IPR036388">
    <property type="entry name" value="WH-like_DNA-bd_sf"/>
</dbReference>
<dbReference type="SUPFAM" id="SSF46785">
    <property type="entry name" value="Winged helix' DNA-binding domain"/>
    <property type="match status" value="1"/>
</dbReference>